<evidence type="ECO:0000256" key="2">
    <source>
        <dbReference type="ARBA" id="ARBA00004687"/>
    </source>
</evidence>
<feature type="transmembrane region" description="Helical" evidence="9">
    <location>
        <begin position="151"/>
        <end position="175"/>
    </location>
</feature>
<evidence type="ECO:0000256" key="10">
    <source>
        <dbReference type="SAM" id="SignalP"/>
    </source>
</evidence>
<evidence type="ECO:0000256" key="3">
    <source>
        <dbReference type="ARBA" id="ARBA00010026"/>
    </source>
</evidence>
<dbReference type="AlphaFoldDB" id="A0A2P2I1J7"/>
<keyword evidence="7 9" id="KW-1133">Transmembrane helix</keyword>
<dbReference type="InterPro" id="IPR009600">
    <property type="entry name" value="PIG-U"/>
</dbReference>
<feature type="transmembrane region" description="Helical" evidence="9">
    <location>
        <begin position="266"/>
        <end position="288"/>
    </location>
</feature>
<name>A0A2P2I1J7_9CRUS</name>
<sequence>MRGILLLYGVGAVLRLWLLNTSTLADTIQARVELSTPLNGWLRVKEGVFLQSEGVPVYSGGVYHETPLMLFIAGFLIRSWSSWLHAVFVACDLLTAFTLSALAAAYTKKLLQEQEQQASQYTKDSAHLLLSPSTLQRCAGDVAAVYLLCPYTVLSCVAMTTTTFHNLLLATALLAMIKGHGVLFGALVAVVTYEAVYPAVILVPGLIALYQQQQDTATQGYCYPGKASPSGGWSVVGKSLLSCLATAAVLLLVSSEIAGGWDFIDATYGFILTAPDLTPNIGLFWYFFTEMFEHFRLFFLAVFQLNALVYVAPLCVRLRGDPVLLSTALLALSAVFRSYPSLGDVGFYLALLPTCRHLYPFLRQSFLVGCMLVASSVLGPIMYNLWIYSGAANANFYFAVTLAFNTAQIFLVTDLLFGHVKRQHLLMSGSSMTVDGQPARLTLE</sequence>
<dbReference type="PANTHER" id="PTHR13121">
    <property type="entry name" value="GPI TRANSAMIDASE COMPONENT PIG-U"/>
    <property type="match status" value="1"/>
</dbReference>
<keyword evidence="5 9" id="KW-0812">Transmembrane</keyword>
<feature type="chain" id="PRO_5036320795" evidence="10">
    <location>
        <begin position="26"/>
        <end position="444"/>
    </location>
</feature>
<comment type="subcellular location">
    <subcellularLocation>
        <location evidence="1">Endoplasmic reticulum membrane</location>
        <topology evidence="1">Multi-pass membrane protein</topology>
    </subcellularLocation>
</comment>
<evidence type="ECO:0000256" key="9">
    <source>
        <dbReference type="SAM" id="Phobius"/>
    </source>
</evidence>
<dbReference type="UniPathway" id="UPA00196"/>
<proteinExistence type="evidence at transcript level"/>
<evidence type="ECO:0000256" key="6">
    <source>
        <dbReference type="ARBA" id="ARBA00022824"/>
    </source>
</evidence>
<feature type="transmembrane region" description="Helical" evidence="9">
    <location>
        <begin position="84"/>
        <end position="106"/>
    </location>
</feature>
<dbReference type="GO" id="GO:0006506">
    <property type="term" value="P:GPI anchor biosynthetic process"/>
    <property type="evidence" value="ECO:0007669"/>
    <property type="project" value="UniProtKB-UniPathway"/>
</dbReference>
<dbReference type="Pfam" id="PF06728">
    <property type="entry name" value="PIG-U"/>
    <property type="match status" value="1"/>
</dbReference>
<reference evidence="11" key="2">
    <citation type="journal article" date="2018" name="Biosci. Biotechnol. Biochem.">
        <title>Polysaccharide hydrolase of the hadal zone amphipods Hirondellea gigas.</title>
        <authorList>
            <person name="Kobayashi H."/>
            <person name="Nagahama T."/>
            <person name="Arai W."/>
            <person name="Sasagawa Y."/>
            <person name="Umeda M."/>
            <person name="Hayashi T."/>
            <person name="Nikaido I."/>
            <person name="Watanabe H."/>
            <person name="Oguri K."/>
            <person name="Kitazato H."/>
            <person name="Fujioka K."/>
            <person name="Kido Y."/>
            <person name="Takami H."/>
        </authorList>
    </citation>
    <scope>NUCLEOTIDE SEQUENCE</scope>
    <source>
        <tissue evidence="11">Whole body</tissue>
    </source>
</reference>
<protein>
    <submittedName>
        <fullName evidence="11">Phosphatidylinositol glycan anchor biosynthesis class U protein-like</fullName>
    </submittedName>
</protein>
<keyword evidence="10" id="KW-0732">Signal</keyword>
<evidence type="ECO:0000313" key="12">
    <source>
        <dbReference type="EMBL" id="LAC19749.1"/>
    </source>
</evidence>
<keyword evidence="8 9" id="KW-0472">Membrane</keyword>
<dbReference type="PANTHER" id="PTHR13121:SF0">
    <property type="entry name" value="PHOSPHATIDYLINOSITOL GLYCAN ANCHOR BIOSYNTHESIS CLASS U PROTEIN"/>
    <property type="match status" value="1"/>
</dbReference>
<keyword evidence="4" id="KW-0337">GPI-anchor biosynthesis</keyword>
<comment type="pathway">
    <text evidence="2">Glycolipid biosynthesis; glycosylphosphatidylinositol-anchor biosynthesis.</text>
</comment>
<dbReference type="GO" id="GO:0042765">
    <property type="term" value="C:GPI-anchor transamidase complex"/>
    <property type="evidence" value="ECO:0007669"/>
    <property type="project" value="InterPro"/>
</dbReference>
<feature type="transmembrane region" description="Helical" evidence="9">
    <location>
        <begin position="230"/>
        <end position="254"/>
    </location>
</feature>
<feature type="signal peptide" evidence="10">
    <location>
        <begin position="1"/>
        <end position="25"/>
    </location>
</feature>
<feature type="transmembrane region" description="Helical" evidence="9">
    <location>
        <begin position="294"/>
        <end position="316"/>
    </location>
</feature>
<organism evidence="11">
    <name type="scientific">Hirondellea gigas</name>
    <dbReference type="NCBI Taxonomy" id="1518452"/>
    <lineage>
        <taxon>Eukaryota</taxon>
        <taxon>Metazoa</taxon>
        <taxon>Ecdysozoa</taxon>
        <taxon>Arthropoda</taxon>
        <taxon>Crustacea</taxon>
        <taxon>Multicrustacea</taxon>
        <taxon>Malacostraca</taxon>
        <taxon>Eumalacostraca</taxon>
        <taxon>Peracarida</taxon>
        <taxon>Amphipoda</taxon>
        <taxon>Amphilochidea</taxon>
        <taxon>Lysianassida</taxon>
        <taxon>Lysianassidira</taxon>
        <taxon>Lysianassoidea</taxon>
        <taxon>Lysianassidae</taxon>
        <taxon>Hirondellea</taxon>
    </lineage>
</organism>
<reference evidence="12" key="1">
    <citation type="submission" date="2017-11" db="EMBL/GenBank/DDBJ databases">
        <title>The sensing device of the deep-sea amphipod.</title>
        <authorList>
            <person name="Kobayashi H."/>
            <person name="Nagahama T."/>
            <person name="Arai W."/>
            <person name="Sasagawa Y."/>
            <person name="Umeda M."/>
            <person name="Hayashi T."/>
            <person name="Nikaido I."/>
            <person name="Watanabe H."/>
            <person name="Oguri K."/>
            <person name="Kitazato H."/>
            <person name="Fujioka K."/>
            <person name="Kido Y."/>
            <person name="Takami H."/>
        </authorList>
    </citation>
    <scope>NUCLEOTIDE SEQUENCE</scope>
    <source>
        <tissue evidence="12">Whole body</tissue>
    </source>
</reference>
<comment type="similarity">
    <text evidence="3">Belongs to the PIGU family.</text>
</comment>
<dbReference type="EMBL" id="IACF01002220">
    <property type="protein sequence ID" value="LAB67882.1"/>
    <property type="molecule type" value="mRNA"/>
</dbReference>
<evidence type="ECO:0000256" key="8">
    <source>
        <dbReference type="ARBA" id="ARBA00023136"/>
    </source>
</evidence>
<feature type="transmembrane region" description="Helical" evidence="9">
    <location>
        <begin position="182"/>
        <end position="210"/>
    </location>
</feature>
<evidence type="ECO:0000256" key="4">
    <source>
        <dbReference type="ARBA" id="ARBA00022502"/>
    </source>
</evidence>
<evidence type="ECO:0000256" key="7">
    <source>
        <dbReference type="ARBA" id="ARBA00022989"/>
    </source>
</evidence>
<feature type="transmembrane region" description="Helical" evidence="9">
    <location>
        <begin position="394"/>
        <end position="417"/>
    </location>
</feature>
<keyword evidence="6" id="KW-0256">Endoplasmic reticulum</keyword>
<feature type="transmembrane region" description="Helical" evidence="9">
    <location>
        <begin position="369"/>
        <end position="388"/>
    </location>
</feature>
<dbReference type="EMBL" id="IACT01000328">
    <property type="protein sequence ID" value="LAC19749.1"/>
    <property type="molecule type" value="mRNA"/>
</dbReference>
<accession>A0A2P2I1J7</accession>
<evidence type="ECO:0000256" key="5">
    <source>
        <dbReference type="ARBA" id="ARBA00022692"/>
    </source>
</evidence>
<dbReference type="GO" id="GO:0016255">
    <property type="term" value="P:attachment of GPI anchor to protein"/>
    <property type="evidence" value="ECO:0007669"/>
    <property type="project" value="InterPro"/>
</dbReference>
<evidence type="ECO:0000313" key="11">
    <source>
        <dbReference type="EMBL" id="LAB67882.1"/>
    </source>
</evidence>
<evidence type="ECO:0000256" key="1">
    <source>
        <dbReference type="ARBA" id="ARBA00004477"/>
    </source>
</evidence>